<sequence length="200" mass="23080">MIGICNMAGRYIMEHRNGTKQVGGRIKYIRKERGLTLQQLSESSGLSIGYLSNLERDINSPTLDHLQRICEVLDINIIELLEKSSEGKMHLKEHERRVIYEKKGSIKYELITEGERDIEGICIKMKAGVDYENVSWGHTCDELGIIIKGTMEIRTMDCKYILEEGDTFYLNAKTRHTFRNIGEGECVSYWISSDYSRMDE</sequence>
<dbReference type="CDD" id="cd02209">
    <property type="entry name" value="cupin_XRE_C"/>
    <property type="match status" value="1"/>
</dbReference>
<gene>
    <name evidence="3" type="ORF">CCE28_06175</name>
</gene>
<dbReference type="PROSITE" id="PS50943">
    <property type="entry name" value="HTH_CROC1"/>
    <property type="match status" value="1"/>
</dbReference>
<dbReference type="InterPro" id="IPR050807">
    <property type="entry name" value="TransReg_Diox_bact_type"/>
</dbReference>
<accession>A0A267MLK8</accession>
<dbReference type="SMART" id="SM00530">
    <property type="entry name" value="HTH_XRE"/>
    <property type="match status" value="1"/>
</dbReference>
<protein>
    <recommendedName>
        <fullName evidence="2">HTH cro/C1-type domain-containing protein</fullName>
    </recommendedName>
</protein>
<dbReference type="PANTHER" id="PTHR46797">
    <property type="entry name" value="HTH-TYPE TRANSCRIPTIONAL REGULATOR"/>
    <property type="match status" value="1"/>
</dbReference>
<dbReference type="AlphaFoldDB" id="A0A267MLK8"/>
<dbReference type="EMBL" id="NIBG01000003">
    <property type="protein sequence ID" value="PAB60481.1"/>
    <property type="molecule type" value="Genomic_DNA"/>
</dbReference>
<dbReference type="SUPFAM" id="SSF51182">
    <property type="entry name" value="RmlC-like cupins"/>
    <property type="match status" value="1"/>
</dbReference>
<dbReference type="InterPro" id="IPR014710">
    <property type="entry name" value="RmlC-like_jellyroll"/>
</dbReference>
<dbReference type="InterPro" id="IPR010982">
    <property type="entry name" value="Lambda_DNA-bd_dom_sf"/>
</dbReference>
<proteinExistence type="predicted"/>
<dbReference type="CDD" id="cd00093">
    <property type="entry name" value="HTH_XRE"/>
    <property type="match status" value="1"/>
</dbReference>
<dbReference type="SUPFAM" id="SSF47413">
    <property type="entry name" value="lambda repressor-like DNA-binding domains"/>
    <property type="match status" value="1"/>
</dbReference>
<feature type="domain" description="HTH cro/C1-type" evidence="2">
    <location>
        <begin position="26"/>
        <end position="80"/>
    </location>
</feature>
<dbReference type="Pfam" id="PF01381">
    <property type="entry name" value="HTH_3"/>
    <property type="match status" value="1"/>
</dbReference>
<dbReference type="GO" id="GO:0003700">
    <property type="term" value="F:DNA-binding transcription factor activity"/>
    <property type="evidence" value="ECO:0007669"/>
    <property type="project" value="TreeGrafter"/>
</dbReference>
<dbReference type="InterPro" id="IPR011051">
    <property type="entry name" value="RmlC_Cupin_sf"/>
</dbReference>
<evidence type="ECO:0000313" key="3">
    <source>
        <dbReference type="EMBL" id="PAB60481.1"/>
    </source>
</evidence>
<dbReference type="GO" id="GO:0003677">
    <property type="term" value="F:DNA binding"/>
    <property type="evidence" value="ECO:0007669"/>
    <property type="project" value="UniProtKB-KW"/>
</dbReference>
<evidence type="ECO:0000256" key="1">
    <source>
        <dbReference type="ARBA" id="ARBA00023125"/>
    </source>
</evidence>
<evidence type="ECO:0000313" key="4">
    <source>
        <dbReference type="Proteomes" id="UP000216024"/>
    </source>
</evidence>
<dbReference type="PANTHER" id="PTHR46797:SF2">
    <property type="entry name" value="TRANSCRIPTIONAL REGULATOR"/>
    <property type="match status" value="1"/>
</dbReference>
<dbReference type="InterPro" id="IPR001387">
    <property type="entry name" value="Cro/C1-type_HTH"/>
</dbReference>
<evidence type="ECO:0000259" key="2">
    <source>
        <dbReference type="PROSITE" id="PS50943"/>
    </source>
</evidence>
<comment type="caution">
    <text evidence="3">The sequence shown here is derived from an EMBL/GenBank/DDBJ whole genome shotgun (WGS) entry which is preliminary data.</text>
</comment>
<organism evidence="3 4">
    <name type="scientific">Anaeromicrobium sediminis</name>
    <dbReference type="NCBI Taxonomy" id="1478221"/>
    <lineage>
        <taxon>Bacteria</taxon>
        <taxon>Bacillati</taxon>
        <taxon>Bacillota</taxon>
        <taxon>Clostridia</taxon>
        <taxon>Peptostreptococcales</taxon>
        <taxon>Thermotaleaceae</taxon>
        <taxon>Anaeromicrobium</taxon>
    </lineage>
</organism>
<keyword evidence="4" id="KW-1185">Reference proteome</keyword>
<dbReference type="GO" id="GO:0005829">
    <property type="term" value="C:cytosol"/>
    <property type="evidence" value="ECO:0007669"/>
    <property type="project" value="TreeGrafter"/>
</dbReference>
<dbReference type="Gene3D" id="1.10.260.40">
    <property type="entry name" value="lambda repressor-like DNA-binding domains"/>
    <property type="match status" value="1"/>
</dbReference>
<name>A0A267MLK8_9FIRM</name>
<dbReference type="Pfam" id="PF07883">
    <property type="entry name" value="Cupin_2"/>
    <property type="match status" value="1"/>
</dbReference>
<dbReference type="Gene3D" id="2.60.120.10">
    <property type="entry name" value="Jelly Rolls"/>
    <property type="match status" value="1"/>
</dbReference>
<dbReference type="InterPro" id="IPR013096">
    <property type="entry name" value="Cupin_2"/>
</dbReference>
<dbReference type="Proteomes" id="UP000216024">
    <property type="component" value="Unassembled WGS sequence"/>
</dbReference>
<reference evidence="3 4" key="1">
    <citation type="submission" date="2017-06" db="EMBL/GenBank/DDBJ databases">
        <title>Draft genome sequence of anaerobic fermentative bacterium Anaeromicrobium sediminis DY2726D isolated from West Pacific Ocean sediments.</title>
        <authorList>
            <person name="Zeng X."/>
        </authorList>
    </citation>
    <scope>NUCLEOTIDE SEQUENCE [LARGE SCALE GENOMIC DNA]</scope>
    <source>
        <strain evidence="3 4">DY2726D</strain>
    </source>
</reference>
<keyword evidence="1" id="KW-0238">DNA-binding</keyword>